<dbReference type="PANTHER" id="PTHR15629">
    <property type="entry name" value="SH3YL1 PROTEIN"/>
    <property type="match status" value="1"/>
</dbReference>
<evidence type="ECO:0000313" key="5">
    <source>
        <dbReference type="Proteomes" id="UP000064201"/>
    </source>
</evidence>
<feature type="region of interest" description="Disordered" evidence="1">
    <location>
        <begin position="224"/>
        <end position="259"/>
    </location>
</feature>
<dbReference type="STRING" id="106634.TVD_12560"/>
<feature type="chain" id="PRO_5002554354" description="Ysc84 actin-binding domain-containing protein" evidence="2">
    <location>
        <begin position="24"/>
        <end position="259"/>
    </location>
</feature>
<feature type="signal peptide" evidence="2">
    <location>
        <begin position="1"/>
        <end position="23"/>
    </location>
</feature>
<keyword evidence="5" id="KW-1185">Reference proteome</keyword>
<dbReference type="OrthoDB" id="9782434at2"/>
<dbReference type="GO" id="GO:0035091">
    <property type="term" value="F:phosphatidylinositol binding"/>
    <property type="evidence" value="ECO:0007669"/>
    <property type="project" value="TreeGrafter"/>
</dbReference>
<dbReference type="KEGG" id="tvr:TVD_12560"/>
<reference evidence="4 5" key="1">
    <citation type="submission" date="2015-04" db="EMBL/GenBank/DDBJ databases">
        <title>Complete Sequence for the Genome of the Thioalkalivibrio versutus D301.</title>
        <authorList>
            <person name="Mu T."/>
            <person name="Zhou J."/>
            <person name="Xu X."/>
        </authorList>
    </citation>
    <scope>NUCLEOTIDE SEQUENCE [LARGE SCALE GENOMIC DNA]</scope>
    <source>
        <strain evidence="4 5">D301</strain>
    </source>
</reference>
<dbReference type="InterPro" id="IPR007461">
    <property type="entry name" value="Ysc84_actin-binding"/>
</dbReference>
<evidence type="ECO:0000259" key="3">
    <source>
        <dbReference type="Pfam" id="PF04366"/>
    </source>
</evidence>
<evidence type="ECO:0000256" key="2">
    <source>
        <dbReference type="SAM" id="SignalP"/>
    </source>
</evidence>
<dbReference type="RefSeq" id="WP_047251737.1">
    <property type="nucleotide sequence ID" value="NZ_CP011367.1"/>
</dbReference>
<dbReference type="Proteomes" id="UP000064201">
    <property type="component" value="Chromosome"/>
</dbReference>
<dbReference type="Pfam" id="PF04366">
    <property type="entry name" value="Ysc84"/>
    <property type="match status" value="1"/>
</dbReference>
<proteinExistence type="predicted"/>
<feature type="compositionally biased region" description="Basic and acidic residues" evidence="1">
    <location>
        <begin position="236"/>
        <end position="245"/>
    </location>
</feature>
<gene>
    <name evidence="4" type="ORF">TVD_12560</name>
</gene>
<evidence type="ECO:0000313" key="4">
    <source>
        <dbReference type="EMBL" id="AKJ96136.1"/>
    </source>
</evidence>
<organism evidence="4 5">
    <name type="scientific">Thioalkalivibrio versutus</name>
    <dbReference type="NCBI Taxonomy" id="106634"/>
    <lineage>
        <taxon>Bacteria</taxon>
        <taxon>Pseudomonadati</taxon>
        <taxon>Pseudomonadota</taxon>
        <taxon>Gammaproteobacteria</taxon>
        <taxon>Chromatiales</taxon>
        <taxon>Ectothiorhodospiraceae</taxon>
        <taxon>Thioalkalivibrio</taxon>
    </lineage>
</organism>
<dbReference type="CDD" id="cd11524">
    <property type="entry name" value="SYLF"/>
    <property type="match status" value="1"/>
</dbReference>
<keyword evidence="2" id="KW-0732">Signal</keyword>
<evidence type="ECO:0000256" key="1">
    <source>
        <dbReference type="SAM" id="MobiDB-lite"/>
    </source>
</evidence>
<dbReference type="AlphaFoldDB" id="A0A0G3GBG1"/>
<accession>A0A0G3GBG1</accession>
<dbReference type="EMBL" id="CP011367">
    <property type="protein sequence ID" value="AKJ96136.1"/>
    <property type="molecule type" value="Genomic_DNA"/>
</dbReference>
<sequence>MQRLILFCLTTLVFAAMVGSAHANPFSREIDPQDIIDRAQATVENMATHPEYESLKEDLRDARGVVIFPRVARGAFLIGGSGGIGVFLAWDDERGDYSPVAFYSLGSVSFGMQFGGDAAEVVMVARTQDAVDSMFGSAIRLGGDASVAAGPVGAGRSATPTADFLSYSRARGAYLGMSLSGSRMTVRDDFNEAYYGESQRPVHIIETRRVDREGTRALRETLAGFRVDEEEAPAASEDRGQERESSGGVRPDNFEVESF</sequence>
<dbReference type="InterPro" id="IPR051702">
    <property type="entry name" value="SH3_domain_YSC84-like"/>
</dbReference>
<name>A0A0G3GBG1_9GAMM</name>
<protein>
    <recommendedName>
        <fullName evidence="3">Ysc84 actin-binding domain-containing protein</fullName>
    </recommendedName>
</protein>
<dbReference type="PANTHER" id="PTHR15629:SF2">
    <property type="entry name" value="SH3 DOMAIN-CONTAINING YSC84-LIKE PROTEIN 1"/>
    <property type="match status" value="1"/>
</dbReference>
<feature type="domain" description="Ysc84 actin-binding" evidence="3">
    <location>
        <begin position="107"/>
        <end position="223"/>
    </location>
</feature>